<keyword evidence="3" id="KW-1185">Reference proteome</keyword>
<dbReference type="EMBL" id="JABMIG020000009">
    <property type="protein sequence ID" value="KAL3804139.1"/>
    <property type="molecule type" value="Genomic_DNA"/>
</dbReference>
<proteinExistence type="predicted"/>
<gene>
    <name evidence="2" type="ORF">HJC23_013658</name>
</gene>
<dbReference type="Proteomes" id="UP001516023">
    <property type="component" value="Unassembled WGS sequence"/>
</dbReference>
<organism evidence="2 3">
    <name type="scientific">Cyclotella cryptica</name>
    <dbReference type="NCBI Taxonomy" id="29204"/>
    <lineage>
        <taxon>Eukaryota</taxon>
        <taxon>Sar</taxon>
        <taxon>Stramenopiles</taxon>
        <taxon>Ochrophyta</taxon>
        <taxon>Bacillariophyta</taxon>
        <taxon>Coscinodiscophyceae</taxon>
        <taxon>Thalassiosirophycidae</taxon>
        <taxon>Stephanodiscales</taxon>
        <taxon>Stephanodiscaceae</taxon>
        <taxon>Cyclotella</taxon>
    </lineage>
</organism>
<evidence type="ECO:0000256" key="1">
    <source>
        <dbReference type="SAM" id="MobiDB-lite"/>
    </source>
</evidence>
<dbReference type="AlphaFoldDB" id="A0ABD3QVB3"/>
<feature type="region of interest" description="Disordered" evidence="1">
    <location>
        <begin position="203"/>
        <end position="230"/>
    </location>
</feature>
<accession>A0ABD3QVB3</accession>
<feature type="compositionally biased region" description="Basic and acidic residues" evidence="1">
    <location>
        <begin position="414"/>
        <end position="440"/>
    </location>
</feature>
<protein>
    <submittedName>
        <fullName evidence="2">Uncharacterized protein</fullName>
    </submittedName>
</protein>
<feature type="compositionally biased region" description="Polar residues" evidence="1">
    <location>
        <begin position="310"/>
        <end position="330"/>
    </location>
</feature>
<feature type="region of interest" description="Disordered" evidence="1">
    <location>
        <begin position="413"/>
        <end position="524"/>
    </location>
</feature>
<reference evidence="2 3" key="1">
    <citation type="journal article" date="2020" name="G3 (Bethesda)">
        <title>Improved Reference Genome for Cyclotella cryptica CCMP332, a Model for Cell Wall Morphogenesis, Salinity Adaptation, and Lipid Production in Diatoms (Bacillariophyta).</title>
        <authorList>
            <person name="Roberts W.R."/>
            <person name="Downey K.M."/>
            <person name="Ruck E.C."/>
            <person name="Traller J.C."/>
            <person name="Alverson A.J."/>
        </authorList>
    </citation>
    <scope>NUCLEOTIDE SEQUENCE [LARGE SCALE GENOMIC DNA]</scope>
    <source>
        <strain evidence="2 3">CCMP332</strain>
    </source>
</reference>
<sequence length="560" mass="62198">MKTAIHRRRASINDASPLFGTNDESNEWHQKIRDILDVSSSDPTLLAQRHGGAVKKKAGPSRRRTMDDGIRPVLRFQTNRTEGVHAEKKPPCESSAYKDLAEKTKAKSVHVAHEDSTASLSWSSESRKVGEGLEFSLSSLDVSPASPSNRRVLSSMYSYERKKSKDSCGDFPLSPFAEEKHDRSPVFHDEEYVSPKSIKVRHFPRRTNAGGDAPALPFDQSPTSVGNPCCPEDLDSSFDAREDKYCSRSAKLHDFQSRRASCGDPPSHPDEKHPLPMQKEQVSPFSQRHAQRLGRVVPPAVPFTFEKPSRSASTGSTKDIQTNRTYSRRLSCSDAPDALHSPYKDADDHGHVLEDPIQSTNPSTTAPKFSIHVRRSSCGDTAAFRDVPLPFSAQRRNSVKSYGRRGSEISFHVPLEKSAKEGMQTKEAERDLSRKGRDDSPPNNIAVPEPGLSMLHSQRRSLNHGEVPRNLGTEKGRRRASCSGPHPKMTNKTTSDHEESQVIHPSISKKNTKSECESEVPSEGDVDCPPISFIVCKKTSKNSKAEEQKLKRGHTAFAYF</sequence>
<feature type="region of interest" description="Disordered" evidence="1">
    <location>
        <begin position="256"/>
        <end position="348"/>
    </location>
</feature>
<comment type="caution">
    <text evidence="2">The sequence shown here is derived from an EMBL/GenBank/DDBJ whole genome shotgun (WGS) entry which is preliminary data.</text>
</comment>
<evidence type="ECO:0000313" key="2">
    <source>
        <dbReference type="EMBL" id="KAL3804139.1"/>
    </source>
</evidence>
<evidence type="ECO:0000313" key="3">
    <source>
        <dbReference type="Proteomes" id="UP001516023"/>
    </source>
</evidence>
<name>A0ABD3QVB3_9STRA</name>